<sequence>MMINQPCYRSPVLMLLLLLHISIGVYAQDKKQHVLQHKPLMNDVWKTFDMLLYKVEKSKGQTKYIPYFPPALKALEGKHVTIRGYMVPLTTGRKHNRFLLSVLPIFQCMFCGQDGIPAMVEVQILHGQKLAFSKRPLEVIGTVAFNGSDQNHTEIILRHATAKPID</sequence>
<keyword evidence="3" id="KW-1185">Reference proteome</keyword>
<organism evidence="2 3">
    <name type="scientific">Sphingobacterium suaedae</name>
    <dbReference type="NCBI Taxonomy" id="1686402"/>
    <lineage>
        <taxon>Bacteria</taxon>
        <taxon>Pseudomonadati</taxon>
        <taxon>Bacteroidota</taxon>
        <taxon>Sphingobacteriia</taxon>
        <taxon>Sphingobacteriales</taxon>
        <taxon>Sphingobacteriaceae</taxon>
        <taxon>Sphingobacterium</taxon>
    </lineage>
</organism>
<dbReference type="Proteomes" id="UP001597545">
    <property type="component" value="Unassembled WGS sequence"/>
</dbReference>
<reference evidence="3" key="1">
    <citation type="journal article" date="2019" name="Int. J. Syst. Evol. Microbiol.">
        <title>The Global Catalogue of Microorganisms (GCM) 10K type strain sequencing project: providing services to taxonomists for standard genome sequencing and annotation.</title>
        <authorList>
            <consortium name="The Broad Institute Genomics Platform"/>
            <consortium name="The Broad Institute Genome Sequencing Center for Infectious Disease"/>
            <person name="Wu L."/>
            <person name="Ma J."/>
        </authorList>
    </citation>
    <scope>NUCLEOTIDE SEQUENCE [LARGE SCALE GENOMIC DNA]</scope>
    <source>
        <strain evidence="3">KCTC 42662</strain>
    </source>
</reference>
<evidence type="ECO:0000313" key="3">
    <source>
        <dbReference type="Proteomes" id="UP001597545"/>
    </source>
</evidence>
<evidence type="ECO:0008006" key="4">
    <source>
        <dbReference type="Google" id="ProtNLM"/>
    </source>
</evidence>
<name>A0ABW5KH25_9SPHI</name>
<feature type="chain" id="PRO_5046126489" description="DUF3299 domain-containing protein" evidence="1">
    <location>
        <begin position="28"/>
        <end position="166"/>
    </location>
</feature>
<dbReference type="EMBL" id="JBHULR010000003">
    <property type="protein sequence ID" value="MFD2547165.1"/>
    <property type="molecule type" value="Genomic_DNA"/>
</dbReference>
<protein>
    <recommendedName>
        <fullName evidence="4">DUF3299 domain-containing protein</fullName>
    </recommendedName>
</protein>
<comment type="caution">
    <text evidence="2">The sequence shown here is derived from an EMBL/GenBank/DDBJ whole genome shotgun (WGS) entry which is preliminary data.</text>
</comment>
<evidence type="ECO:0000256" key="1">
    <source>
        <dbReference type="SAM" id="SignalP"/>
    </source>
</evidence>
<gene>
    <name evidence="2" type="ORF">ACFSR5_05840</name>
</gene>
<feature type="signal peptide" evidence="1">
    <location>
        <begin position="1"/>
        <end position="27"/>
    </location>
</feature>
<keyword evidence="1" id="KW-0732">Signal</keyword>
<evidence type="ECO:0000313" key="2">
    <source>
        <dbReference type="EMBL" id="MFD2547165.1"/>
    </source>
</evidence>
<dbReference type="Gene3D" id="2.40.50.870">
    <property type="entry name" value="Protein of unknown function (DUF3299)"/>
    <property type="match status" value="1"/>
</dbReference>
<dbReference type="RefSeq" id="WP_380901657.1">
    <property type="nucleotide sequence ID" value="NZ_JBHULR010000003.1"/>
</dbReference>
<accession>A0ABW5KH25</accession>
<proteinExistence type="predicted"/>